<comment type="caution">
    <text evidence="2">The sequence shown here is derived from an EMBL/GenBank/DDBJ whole genome shotgun (WGS) entry which is preliminary data.</text>
</comment>
<dbReference type="VEuPathDB" id="ToxoDB:cyc_02698"/>
<evidence type="ECO:0000313" key="3">
    <source>
        <dbReference type="Proteomes" id="UP000095192"/>
    </source>
</evidence>
<dbReference type="Proteomes" id="UP000095192">
    <property type="component" value="Unassembled WGS sequence"/>
</dbReference>
<accession>A0A1D3CY51</accession>
<dbReference type="InParanoid" id="A0A1D3CY51"/>
<dbReference type="VEuPathDB" id="ToxoDB:LOC34619519"/>
<dbReference type="EMBL" id="JROU02001533">
    <property type="protein sequence ID" value="OEH76127.1"/>
    <property type="molecule type" value="Genomic_DNA"/>
</dbReference>
<organism evidence="2 3">
    <name type="scientific">Cyclospora cayetanensis</name>
    <dbReference type="NCBI Taxonomy" id="88456"/>
    <lineage>
        <taxon>Eukaryota</taxon>
        <taxon>Sar</taxon>
        <taxon>Alveolata</taxon>
        <taxon>Apicomplexa</taxon>
        <taxon>Conoidasida</taxon>
        <taxon>Coccidia</taxon>
        <taxon>Eucoccidiorida</taxon>
        <taxon>Eimeriorina</taxon>
        <taxon>Eimeriidae</taxon>
        <taxon>Cyclospora</taxon>
    </lineage>
</organism>
<gene>
    <name evidence="2" type="ORF">cyc_02698</name>
</gene>
<feature type="region of interest" description="Disordered" evidence="1">
    <location>
        <begin position="32"/>
        <end position="51"/>
    </location>
</feature>
<protein>
    <submittedName>
        <fullName evidence="2">Uncharacterized protein</fullName>
    </submittedName>
</protein>
<evidence type="ECO:0000256" key="1">
    <source>
        <dbReference type="SAM" id="MobiDB-lite"/>
    </source>
</evidence>
<name>A0A1D3CY51_9EIME</name>
<dbReference type="AlphaFoldDB" id="A0A1D3CY51"/>
<keyword evidence="3" id="KW-1185">Reference proteome</keyword>
<sequence>MFASSSKAPSSAAFQNCGAHAKTGACREKATQSSLASDASDHLNIRPSPKQLLRHPRLAAASVHLAYPYSRASGMRSISPRGLKHTPQQRNLLAAPASAQAETPLPALRIVVDIIVDNSIGSEASLMISEWGFKSFYASPKTWCNVTGMECYGHDWKQGMVFQWGAVDPKKATRELPEESMVSCDEIPPHLSVVILLTDKSLADEYAAYLAQETTAFSEPEWTDRPVHVHVIGFSERSYKPSEDPLRPLKEVPVTDSSNLLTAALVDKELTRAVEEKIFVSFSSAVPLEGQYEADALVSSLEEVLHLVTEELAKSIVTVEICRHPVPPPGYEFPWHTKIQRDGGDDTYRAIQIFYNGEERSPTKTALFPSSAALDSIEDSRVHSGAGPVASAAAAGRLQPDRPPQIDGLQGMHREMLKKMFEFHIPESELKVYTAAKLDWQFRMACDGEFDPAE</sequence>
<proteinExistence type="predicted"/>
<reference evidence="2 3" key="1">
    <citation type="journal article" date="2016" name="BMC Genomics">
        <title>Comparative genomics reveals Cyclospora cayetanensis possesses coccidia-like metabolism and invasion components but unique surface antigens.</title>
        <authorList>
            <person name="Liu S."/>
            <person name="Wang L."/>
            <person name="Zheng H."/>
            <person name="Xu Z."/>
            <person name="Roellig D.M."/>
            <person name="Li N."/>
            <person name="Frace M.A."/>
            <person name="Tang K."/>
            <person name="Arrowood M.J."/>
            <person name="Moss D.M."/>
            <person name="Zhang L."/>
            <person name="Feng Y."/>
            <person name="Xiao L."/>
        </authorList>
    </citation>
    <scope>NUCLEOTIDE SEQUENCE [LARGE SCALE GENOMIC DNA]</scope>
    <source>
        <strain evidence="2 3">CHN_HEN01</strain>
    </source>
</reference>
<evidence type="ECO:0000313" key="2">
    <source>
        <dbReference type="EMBL" id="OEH76127.1"/>
    </source>
</evidence>